<sequence>MRFKGKQPLIMIMHAINASTTTGHSHDHHTHSIHTPPPQYTTTTLHIASLMCHSTTHFHPMSIASTLLGFHTSCIHPMHASPPIGTLEKPSLQHHPPQPLPHDTNRCTLRAKPNPDHDDASRVNVNASTTTGYFHDNRALPT</sequence>
<evidence type="ECO:0000313" key="3">
    <source>
        <dbReference type="Proteomes" id="UP000190811"/>
    </source>
</evidence>
<protein>
    <submittedName>
        <fullName evidence="2">Uncharacterized protein</fullName>
    </submittedName>
</protein>
<dbReference type="Proteomes" id="UP000190811">
    <property type="component" value="Chromosome"/>
</dbReference>
<organism evidence="2 3">
    <name type="scientific">Bartonella schoenbuchensis (strain DSM 13525 / NCTC 13165 / R1)</name>
    <dbReference type="NCBI Taxonomy" id="687861"/>
    <lineage>
        <taxon>Bacteria</taxon>
        <taxon>Pseudomonadati</taxon>
        <taxon>Pseudomonadota</taxon>
        <taxon>Alphaproteobacteria</taxon>
        <taxon>Hyphomicrobiales</taxon>
        <taxon>Bartonellaceae</taxon>
        <taxon>Bartonella</taxon>
    </lineage>
</organism>
<gene>
    <name evidence="2" type="ORF">BscR1v2_014710</name>
</gene>
<accession>A0A1S6XS28</accession>
<dbReference type="EMBL" id="CP019789">
    <property type="protein sequence ID" value="AQX31376.1"/>
    <property type="molecule type" value="Genomic_DNA"/>
</dbReference>
<dbReference type="AlphaFoldDB" id="A0A1S6XS28"/>
<proteinExistence type="predicted"/>
<feature type="region of interest" description="Disordered" evidence="1">
    <location>
        <begin position="81"/>
        <end position="142"/>
    </location>
</feature>
<name>A0A1S6XS28_BARSR</name>
<reference evidence="3" key="1">
    <citation type="journal article" date="2017" name="Genome Biol. Evol.">
        <title>Evolutionary Dynamics of Pathoadaptation Revealed by Three Independent Acquisitions of the VirB/D4 Type IV Secretion System in Bartonella.</title>
        <authorList>
            <person name="Harms A."/>
            <person name="Segers F.H."/>
            <person name="Quebatte M."/>
            <person name="Mistl C."/>
            <person name="Manfredi P."/>
            <person name="Korner J."/>
            <person name="Chomel B.B."/>
            <person name="Kosoy M."/>
            <person name="Maruyama S."/>
            <person name="Engel P."/>
            <person name="Dehio C."/>
        </authorList>
    </citation>
    <scope>NUCLEOTIDE SEQUENCE [LARGE SCALE GENOMIC DNA]</scope>
    <source>
        <strain evidence="3">R1</strain>
    </source>
</reference>
<evidence type="ECO:0000256" key="1">
    <source>
        <dbReference type="SAM" id="MobiDB-lite"/>
    </source>
</evidence>
<evidence type="ECO:0000313" key="2">
    <source>
        <dbReference type="EMBL" id="AQX31376.1"/>
    </source>
</evidence>
<feature type="compositionally biased region" description="Polar residues" evidence="1">
    <location>
        <begin position="123"/>
        <end position="132"/>
    </location>
</feature>